<gene>
    <name evidence="8" type="ORF">XAT740_LOCUS12966</name>
</gene>
<dbReference type="Gene3D" id="3.30.70.3490">
    <property type="match status" value="1"/>
</dbReference>
<evidence type="ECO:0000256" key="5">
    <source>
        <dbReference type="ARBA" id="ARBA00023121"/>
    </source>
</evidence>
<name>A0A814GH91_ADIRI</name>
<evidence type="ECO:0000256" key="3">
    <source>
        <dbReference type="ARBA" id="ARBA00022553"/>
    </source>
</evidence>
<comment type="similarity">
    <text evidence="1">Belongs to the OSBP family.</text>
</comment>
<keyword evidence="5" id="KW-0446">Lipid-binding</keyword>
<accession>A0A814GH91</accession>
<evidence type="ECO:0000256" key="4">
    <source>
        <dbReference type="ARBA" id="ARBA00023055"/>
    </source>
</evidence>
<dbReference type="GO" id="GO:0006869">
    <property type="term" value="P:lipid transport"/>
    <property type="evidence" value="ECO:0007669"/>
    <property type="project" value="UniProtKB-KW"/>
</dbReference>
<keyword evidence="2" id="KW-0813">Transport</keyword>
<evidence type="ECO:0000256" key="2">
    <source>
        <dbReference type="ARBA" id="ARBA00022448"/>
    </source>
</evidence>
<dbReference type="GO" id="GO:0097038">
    <property type="term" value="C:perinuclear endoplasmic reticulum"/>
    <property type="evidence" value="ECO:0007669"/>
    <property type="project" value="TreeGrafter"/>
</dbReference>
<dbReference type="SUPFAM" id="SSF50729">
    <property type="entry name" value="PH domain-like"/>
    <property type="match status" value="1"/>
</dbReference>
<feature type="domain" description="PH" evidence="7">
    <location>
        <begin position="144"/>
        <end position="236"/>
    </location>
</feature>
<dbReference type="AlphaFoldDB" id="A0A814GH91"/>
<dbReference type="Gene3D" id="2.30.29.30">
    <property type="entry name" value="Pleckstrin-homology domain (PH domain)/Phosphotyrosine-binding domain (PTB)"/>
    <property type="match status" value="1"/>
</dbReference>
<dbReference type="Proteomes" id="UP000663828">
    <property type="component" value="Unassembled WGS sequence"/>
</dbReference>
<dbReference type="SUPFAM" id="SSF144000">
    <property type="entry name" value="Oxysterol-binding protein-like"/>
    <property type="match status" value="1"/>
</dbReference>
<protein>
    <recommendedName>
        <fullName evidence="7">PH domain-containing protein</fullName>
    </recommendedName>
</protein>
<proteinExistence type="inferred from homology"/>
<dbReference type="Pfam" id="PF00169">
    <property type="entry name" value="PH"/>
    <property type="match status" value="1"/>
</dbReference>
<dbReference type="Gene3D" id="2.40.160.120">
    <property type="match status" value="1"/>
</dbReference>
<dbReference type="FunFam" id="2.40.160.120:FF:000031">
    <property type="entry name" value="Oxysterol-binding protein 2"/>
    <property type="match status" value="1"/>
</dbReference>
<dbReference type="EMBL" id="CAJNOR010000742">
    <property type="protein sequence ID" value="CAF0996346.1"/>
    <property type="molecule type" value="Genomic_DNA"/>
</dbReference>
<keyword evidence="4" id="KW-0445">Lipid transport</keyword>
<dbReference type="PROSITE" id="PS50003">
    <property type="entry name" value="PH_DOMAIN"/>
    <property type="match status" value="1"/>
</dbReference>
<dbReference type="InterPro" id="IPR001849">
    <property type="entry name" value="PH_domain"/>
</dbReference>
<dbReference type="GO" id="GO:0005886">
    <property type="term" value="C:plasma membrane"/>
    <property type="evidence" value="ECO:0007669"/>
    <property type="project" value="TreeGrafter"/>
</dbReference>
<feature type="compositionally biased region" description="Basic and acidic residues" evidence="6">
    <location>
        <begin position="1"/>
        <end position="19"/>
    </location>
</feature>
<feature type="compositionally biased region" description="Polar residues" evidence="6">
    <location>
        <begin position="464"/>
        <end position="473"/>
    </location>
</feature>
<evidence type="ECO:0000256" key="1">
    <source>
        <dbReference type="ARBA" id="ARBA00008842"/>
    </source>
</evidence>
<dbReference type="SMART" id="SM00233">
    <property type="entry name" value="PH"/>
    <property type="match status" value="1"/>
</dbReference>
<feature type="compositionally biased region" description="Polar residues" evidence="6">
    <location>
        <begin position="33"/>
        <end position="101"/>
    </location>
</feature>
<dbReference type="GO" id="GO:0005829">
    <property type="term" value="C:cytosol"/>
    <property type="evidence" value="ECO:0007669"/>
    <property type="project" value="TreeGrafter"/>
</dbReference>
<keyword evidence="9" id="KW-1185">Reference proteome</keyword>
<evidence type="ECO:0000256" key="6">
    <source>
        <dbReference type="SAM" id="MobiDB-lite"/>
    </source>
</evidence>
<keyword evidence="3" id="KW-0597">Phosphoprotein</keyword>
<dbReference type="InterPro" id="IPR037239">
    <property type="entry name" value="OSBP_sf"/>
</dbReference>
<dbReference type="PANTHER" id="PTHR10972">
    <property type="entry name" value="OXYSTEROL-BINDING PROTEIN-RELATED"/>
    <property type="match status" value="1"/>
</dbReference>
<dbReference type="InterPro" id="IPR011993">
    <property type="entry name" value="PH-like_dom_sf"/>
</dbReference>
<dbReference type="PANTHER" id="PTHR10972:SF205">
    <property type="entry name" value="OXYSTEROL-BINDING PROTEIN 1"/>
    <property type="match status" value="1"/>
</dbReference>
<organism evidence="8 9">
    <name type="scientific">Adineta ricciae</name>
    <name type="common">Rotifer</name>
    <dbReference type="NCBI Taxonomy" id="249248"/>
    <lineage>
        <taxon>Eukaryota</taxon>
        <taxon>Metazoa</taxon>
        <taxon>Spiralia</taxon>
        <taxon>Gnathifera</taxon>
        <taxon>Rotifera</taxon>
        <taxon>Eurotatoria</taxon>
        <taxon>Bdelloidea</taxon>
        <taxon>Adinetida</taxon>
        <taxon>Adinetidae</taxon>
        <taxon>Adineta</taxon>
    </lineage>
</organism>
<sequence length="932" mass="106304">MAAHRARDAARQLKDDIKHSMRITSRSKERSANETQPATLTIDTIDENPTSSASSQVFNRTKQSSNSNATISSLAAFPNTNRSTTDNPIKSDSNTRPQFGLSYGSTPAMQNLTNSAGTGIVQPHAFSQQPLNMQSTTPSVANGKDELRGWLYKWTNYLKGYQKRWFVLQAGILSYYRSQDEMTHACRGTIYLESAHLSSNDFCHFVISNGSTVIHLRTSSETDKQRWMNALETARQKALKIRRQYQDSDEEVSTIDELNEQQRNLGQPQTSPNDSNKSPNNDERAELITMNKAFDAKLEDLKMCMDLINRHYQALCRTLGDLEQLDKTEATVNAIKSVNERATLFRITSTAMLNACQELVQLIQNQGRKWQKSVQVERDARIRLEHMCEQIALQSVKLEKRVQRASRSEKQNLLSGRSTLTALKSSDLRGTTEGANLSDDEEFYDAIDDPQTIGVFRIPLQQHVSNNDKQSPNIVADDVSSCNDDDSESEEQDENSLPMVIVKATKKEEASNNAALPAQTTTEETVPKPVVSTQQQTVVAKRKRRDRIPERPNYSVNLWSIVKNCVGKDLTKIPIPVNFSEPISMLQRITEELEYSSVLDTAAKINDSWEQLAYVAAFTISSYSTTTTRVNKPFNPLLGETFECDRTDDLGWKSIAEQVSHHPPALSTYAEGQGWTLYQEFTMTSKFRGQYLSITPLGYSHLIFKNTGNHFTWRKVTTLVNNIIVGKLWIDNVGEMDIINHTTKDVCKLKYFPYSYFSKDVPRKVTGVVTDVNGQAQWVLTGTWTEKIEGGPVEASSGRHAHSHHMETRNMKLLWQRKMPPAHLENMYNFTQLAVELNEMEPDVAPTDSRHRPDQRLMEEGRWDEANQEKLRLEEKQRQARHAREINGHDPYKSKWFKKQHDALTDSDIHIYTNEYWECKQKQDWSRCENIY</sequence>
<dbReference type="InterPro" id="IPR000648">
    <property type="entry name" value="Oxysterol-bd"/>
</dbReference>
<feature type="region of interest" description="Disordered" evidence="6">
    <location>
        <begin position="464"/>
        <end position="536"/>
    </location>
</feature>
<feature type="region of interest" description="Disordered" evidence="6">
    <location>
        <begin position="262"/>
        <end position="282"/>
    </location>
</feature>
<feature type="compositionally biased region" description="Acidic residues" evidence="6">
    <location>
        <begin position="483"/>
        <end position="494"/>
    </location>
</feature>
<dbReference type="GO" id="GO:0032934">
    <property type="term" value="F:sterol binding"/>
    <property type="evidence" value="ECO:0007669"/>
    <property type="project" value="TreeGrafter"/>
</dbReference>
<comment type="caution">
    <text evidence="8">The sequence shown here is derived from an EMBL/GenBank/DDBJ whole genome shotgun (WGS) entry which is preliminary data.</text>
</comment>
<evidence type="ECO:0000313" key="9">
    <source>
        <dbReference type="Proteomes" id="UP000663828"/>
    </source>
</evidence>
<feature type="region of interest" description="Disordered" evidence="6">
    <location>
        <begin position="1"/>
        <end position="101"/>
    </location>
</feature>
<dbReference type="Pfam" id="PF01237">
    <property type="entry name" value="Oxysterol_BP"/>
    <property type="match status" value="1"/>
</dbReference>
<reference evidence="8" key="1">
    <citation type="submission" date="2021-02" db="EMBL/GenBank/DDBJ databases">
        <authorList>
            <person name="Nowell W R."/>
        </authorList>
    </citation>
    <scope>NUCLEOTIDE SEQUENCE</scope>
</reference>
<evidence type="ECO:0000313" key="8">
    <source>
        <dbReference type="EMBL" id="CAF0996346.1"/>
    </source>
</evidence>
<evidence type="ECO:0000259" key="7">
    <source>
        <dbReference type="PROSITE" id="PS50003"/>
    </source>
</evidence>